<dbReference type="Pfam" id="PF02272">
    <property type="entry name" value="DHHA1"/>
    <property type="match status" value="1"/>
</dbReference>
<keyword evidence="4" id="KW-1185">Reference proteome</keyword>
<dbReference type="InterPro" id="IPR001667">
    <property type="entry name" value="DDH_dom"/>
</dbReference>
<evidence type="ECO:0000313" key="3">
    <source>
        <dbReference type="EMBL" id="AVM47910.1"/>
    </source>
</evidence>
<feature type="domain" description="DHHA1" evidence="2">
    <location>
        <begin position="237"/>
        <end position="322"/>
    </location>
</feature>
<dbReference type="GO" id="GO:0003676">
    <property type="term" value="F:nucleic acid binding"/>
    <property type="evidence" value="ECO:0007669"/>
    <property type="project" value="InterPro"/>
</dbReference>
<dbReference type="KEGG" id="mdv:C5Q96_03270"/>
<name>A0A2S0L3P3_9FIRM</name>
<dbReference type="EMBL" id="CP027228">
    <property type="protein sequence ID" value="AVM47910.1"/>
    <property type="molecule type" value="Genomic_DNA"/>
</dbReference>
<dbReference type="Gene3D" id="3.10.310.30">
    <property type="match status" value="1"/>
</dbReference>
<gene>
    <name evidence="3" type="ORF">C5Q96_03270</name>
</gene>
<dbReference type="InterPro" id="IPR003156">
    <property type="entry name" value="DHHA1_dom"/>
</dbReference>
<evidence type="ECO:0000259" key="1">
    <source>
        <dbReference type="Pfam" id="PF01368"/>
    </source>
</evidence>
<protein>
    <submittedName>
        <fullName evidence="3">Uncharacterized protein</fullName>
    </submittedName>
</protein>
<dbReference type="OrthoDB" id="9803668at2"/>
<dbReference type="InterPro" id="IPR038763">
    <property type="entry name" value="DHH_sf"/>
</dbReference>
<dbReference type="SUPFAM" id="SSF64182">
    <property type="entry name" value="DHH phosphoesterases"/>
    <property type="match status" value="1"/>
</dbReference>
<dbReference type="Gene3D" id="3.90.1640.10">
    <property type="entry name" value="inorganic pyrophosphatase (n-terminal core)"/>
    <property type="match status" value="1"/>
</dbReference>
<dbReference type="Pfam" id="PF01368">
    <property type="entry name" value="DHH"/>
    <property type="match status" value="1"/>
</dbReference>
<reference evidence="4" key="1">
    <citation type="submission" date="2018-02" db="EMBL/GenBank/DDBJ databases">
        <authorList>
            <person name="Holder M.E."/>
            <person name="Ajami N.J."/>
            <person name="Petrosino J.F."/>
        </authorList>
    </citation>
    <scope>NUCLEOTIDE SEQUENCE [LARGE SCALE GENOMIC DNA]</scope>
    <source>
        <strain evidence="4">CCUG 47132</strain>
    </source>
</reference>
<dbReference type="InterPro" id="IPR051319">
    <property type="entry name" value="Oligoribo/pAp-PDE_c-di-AMP_PDE"/>
</dbReference>
<dbReference type="RefSeq" id="WP_106056989.1">
    <property type="nucleotide sequence ID" value="NZ_CP027228.1"/>
</dbReference>
<evidence type="ECO:0000259" key="2">
    <source>
        <dbReference type="Pfam" id="PF02272"/>
    </source>
</evidence>
<feature type="domain" description="DDH" evidence="1">
    <location>
        <begin position="18"/>
        <end position="160"/>
    </location>
</feature>
<dbReference type="PANTHER" id="PTHR47618">
    <property type="entry name" value="BIFUNCTIONAL OLIGORIBONUCLEASE AND PAP PHOSPHATASE NRNA"/>
    <property type="match status" value="1"/>
</dbReference>
<accession>A0A2S0L3P3</accession>
<dbReference type="AlphaFoldDB" id="A0A2S0L3P3"/>
<evidence type="ECO:0000313" key="4">
    <source>
        <dbReference type="Proteomes" id="UP000237883"/>
    </source>
</evidence>
<sequence>MTNNTYKEIALKLHGYDKVLIFPHVNMDGDCLGSSAALCHALRGFGKEAYVLADDVTPRNLDFLESGVVTRDYDVFDEYDLAILVDCGSKSRIGERAAVFDRARENAVIDHHGVSENDTEFNFGIIEPSSAATAELIYLIASEMGAEVTLRIAQCIFAAISTDTGSFQHSNTTARTHKIVSEIYEVPGFDGNKIAQLLYNRKSLGAIQLEGRVISEMETFSGGRIIMSAVTQAHLIETGTLMNESDGIIQKLMSIDGVEIACVLKETDDKTVRASLRAKSYANVARVAKSFGGGGHIRAAGLTFEGTICEAKAEIAKALEAELVRSNDEK</sequence>
<proteinExistence type="predicted"/>
<dbReference type="Proteomes" id="UP000237883">
    <property type="component" value="Chromosome"/>
</dbReference>
<dbReference type="GeneID" id="78391277"/>
<dbReference type="PANTHER" id="PTHR47618:SF1">
    <property type="entry name" value="BIFUNCTIONAL OLIGORIBONUCLEASE AND PAP PHOSPHATASE NRNA"/>
    <property type="match status" value="1"/>
</dbReference>
<organism evidence="3 4">
    <name type="scientific">Mogibacterium diversum</name>
    <dbReference type="NCBI Taxonomy" id="114527"/>
    <lineage>
        <taxon>Bacteria</taxon>
        <taxon>Bacillati</taxon>
        <taxon>Bacillota</taxon>
        <taxon>Clostridia</taxon>
        <taxon>Peptostreptococcales</taxon>
        <taxon>Anaerovoracaceae</taxon>
        <taxon>Mogibacterium</taxon>
    </lineage>
</organism>